<reference evidence="2 3" key="1">
    <citation type="submission" date="2019-12" db="EMBL/GenBank/DDBJ databases">
        <title>Novel species isolated from a subtropical stream in China.</title>
        <authorList>
            <person name="Lu H."/>
        </authorList>
    </citation>
    <scope>NUCLEOTIDE SEQUENCE [LARGE SCALE GENOMIC DNA]</scope>
    <source>
        <strain evidence="2 3">FT55W</strain>
    </source>
</reference>
<name>A0A7X4GMP6_9BURK</name>
<dbReference type="SUPFAM" id="SSF55166">
    <property type="entry name" value="Hedgehog/DD-peptidase"/>
    <property type="match status" value="1"/>
</dbReference>
<evidence type="ECO:0000313" key="2">
    <source>
        <dbReference type="EMBL" id="MYM66345.1"/>
    </source>
</evidence>
<protein>
    <submittedName>
        <fullName evidence="2">DUF882 domain-containing protein</fullName>
    </submittedName>
</protein>
<feature type="domain" description="Peptidase M15A C-terminal" evidence="1">
    <location>
        <begin position="52"/>
        <end position="165"/>
    </location>
</feature>
<accession>A0A7X4GMP6</accession>
<comment type="caution">
    <text evidence="2">The sequence shown here is derived from an EMBL/GenBank/DDBJ whole genome shotgun (WGS) entry which is preliminary data.</text>
</comment>
<evidence type="ECO:0000259" key="1">
    <source>
        <dbReference type="Pfam" id="PF08291"/>
    </source>
</evidence>
<organism evidence="2 3">
    <name type="scientific">Duganella rivi</name>
    <dbReference type="NCBI Taxonomy" id="2666083"/>
    <lineage>
        <taxon>Bacteria</taxon>
        <taxon>Pseudomonadati</taxon>
        <taxon>Pseudomonadota</taxon>
        <taxon>Betaproteobacteria</taxon>
        <taxon>Burkholderiales</taxon>
        <taxon>Oxalobacteraceae</taxon>
        <taxon>Telluria group</taxon>
        <taxon>Duganella</taxon>
    </lineage>
</organism>
<sequence>MPTVEIPCEDCELQRDLIQLQGWTFLGCTELAGGFCQLRYDDGAAAPKVLTPHFTLREMTESQTATRLGILNLPTQTEVDNLSRLAETLEKVRASVKQPVRVSSAFRSPRLNLAVGGASNSAHMRGLAADINVNGMTPRQLAQHIAGMDLPFDQLILEYDSWVHLALHESKTRRELLTIRKGTGYTQGLA</sequence>
<gene>
    <name evidence="2" type="ORF">GTP45_05780</name>
</gene>
<keyword evidence="3" id="KW-1185">Reference proteome</keyword>
<dbReference type="RefSeq" id="WP_161012935.1">
    <property type="nucleotide sequence ID" value="NZ_WWCK01000002.1"/>
</dbReference>
<dbReference type="Gene3D" id="3.30.1380.10">
    <property type="match status" value="1"/>
</dbReference>
<dbReference type="InterPro" id="IPR013230">
    <property type="entry name" value="Peptidase_M15A_C"/>
</dbReference>
<dbReference type="AlphaFoldDB" id="A0A7X4GMP6"/>
<evidence type="ECO:0000313" key="3">
    <source>
        <dbReference type="Proteomes" id="UP000450012"/>
    </source>
</evidence>
<proteinExistence type="predicted"/>
<dbReference type="Proteomes" id="UP000450012">
    <property type="component" value="Unassembled WGS sequence"/>
</dbReference>
<dbReference type="Pfam" id="PF08291">
    <property type="entry name" value="Peptidase_M15_3"/>
    <property type="match status" value="1"/>
</dbReference>
<dbReference type="EMBL" id="WWCK01000002">
    <property type="protein sequence ID" value="MYM66345.1"/>
    <property type="molecule type" value="Genomic_DNA"/>
</dbReference>
<dbReference type="InterPro" id="IPR009045">
    <property type="entry name" value="Zn_M74/Hedgehog-like"/>
</dbReference>